<keyword evidence="2" id="KW-1185">Reference proteome</keyword>
<evidence type="ECO:0000313" key="2">
    <source>
        <dbReference type="Proteomes" id="UP000011131"/>
    </source>
</evidence>
<accession>L7UQB8</accession>
<protein>
    <recommendedName>
        <fullName evidence="3">HEAT repeat-containing PBS lyase</fullName>
    </recommendedName>
</protein>
<evidence type="ECO:0000313" key="1">
    <source>
        <dbReference type="EMBL" id="AGC48759.1"/>
    </source>
</evidence>
<dbReference type="Gene3D" id="1.25.10.10">
    <property type="entry name" value="Leucine-rich Repeat Variant"/>
    <property type="match status" value="1"/>
</dbReference>
<dbReference type="InterPro" id="IPR004155">
    <property type="entry name" value="PBS_lyase_HEAT"/>
</dbReference>
<dbReference type="InterPro" id="IPR011989">
    <property type="entry name" value="ARM-like"/>
</dbReference>
<dbReference type="PATRIC" id="fig|1278073.3.peg.7610"/>
<reference evidence="1 2" key="1">
    <citation type="journal article" date="2013" name="Genome Announc.">
        <title>Complete genome sequence of Myxococcus stipitatus strain DSM 14675, a fruiting myxobacterium.</title>
        <authorList>
            <person name="Huntley S."/>
            <person name="Kneip S."/>
            <person name="Treuner-Lange A."/>
            <person name="Sogaard-Andersen L."/>
        </authorList>
    </citation>
    <scope>NUCLEOTIDE SEQUENCE [LARGE SCALE GENOMIC DNA]</scope>
    <source>
        <strain evidence="2">DSM 14675 / JCM 12634 / Mx s8</strain>
    </source>
</reference>
<gene>
    <name evidence="1" type="ordered locus">MYSTI_07487</name>
</gene>
<name>L7UQB8_MYXSD</name>
<dbReference type="HOGENOM" id="CLU_478830_0_0_7"/>
<sequence>MANAMPAPIPRGQVPAPVSATSPVLSREEVATEVGHALNKVLNSYRFYAEGHSALVEVQQRLGEAVRRFHDVSGEAVVLHIRSSMLLLGDVVLVEAASAKDSVTRPLFLEGVQEILLQPGLEVEELGAFLGMWHRALQRNLPPEYDFYTWFWERGFEDIELVVAEVPASTDTGESAQAEAQLAEREEQLFTELTRRQGSGSSKRRPVGHDEWLARLEAEVLAPVSAQDLLRTGAPAFTGSSDAELAELRALLERERKGEGVQERSVWVVWGLLAVCREEERAELLGWMEELLSGMVSHGHWAELSQVVQGMTRDARASSARAPDLFFVTRLFFREGMRFALAQATAQPGMLLRVLELLSTLPRDALQGATDLLFELPSPEARGALAKLLVRRGISLGVLVARASSLGEKDLDWLQSLRESGPEAQALTAALLGHPRPEVRAALLARLSPRDVESQRAPLLKLLADPSAGVRGAVLVLLVRYGVDAAVGPLVARLEARMESRERMAVLRALADLGGPIAGAALRSAFERELETEMKVHCAQCIGILGDPRARPLLEAVANKLFAPRLLKQACREALAQLAPVG</sequence>
<evidence type="ECO:0008006" key="3">
    <source>
        <dbReference type="Google" id="ProtNLM"/>
    </source>
</evidence>
<proteinExistence type="predicted"/>
<organism evidence="1 2">
    <name type="scientific">Myxococcus stipitatus (strain DSM 14675 / JCM 12634 / Mx s8)</name>
    <dbReference type="NCBI Taxonomy" id="1278073"/>
    <lineage>
        <taxon>Bacteria</taxon>
        <taxon>Pseudomonadati</taxon>
        <taxon>Myxococcota</taxon>
        <taxon>Myxococcia</taxon>
        <taxon>Myxococcales</taxon>
        <taxon>Cystobacterineae</taxon>
        <taxon>Myxococcaceae</taxon>
        <taxon>Myxococcus</taxon>
    </lineage>
</organism>
<dbReference type="AlphaFoldDB" id="L7UQB8"/>
<dbReference type="EMBL" id="CP004025">
    <property type="protein sequence ID" value="AGC48759.1"/>
    <property type="molecule type" value="Genomic_DNA"/>
</dbReference>
<dbReference type="STRING" id="1278073.MYSTI_07487"/>
<dbReference type="Proteomes" id="UP000011131">
    <property type="component" value="Chromosome"/>
</dbReference>
<dbReference type="SUPFAM" id="SSF48371">
    <property type="entry name" value="ARM repeat"/>
    <property type="match status" value="1"/>
</dbReference>
<dbReference type="KEGG" id="msd:MYSTI_07487"/>
<dbReference type="InterPro" id="IPR016024">
    <property type="entry name" value="ARM-type_fold"/>
</dbReference>
<dbReference type="SMART" id="SM00567">
    <property type="entry name" value="EZ_HEAT"/>
    <property type="match status" value="3"/>
</dbReference>